<reference evidence="4" key="2">
    <citation type="submission" date="2023-10" db="EMBL/GenBank/DDBJ databases">
        <authorList>
            <person name="Khurajog B."/>
        </authorList>
    </citation>
    <scope>NUCLEOTIDE SEQUENCE</scope>
    <source>
        <strain evidence="4">BF14</strain>
    </source>
</reference>
<feature type="domain" description="Rubrerythrin rubredoxin-like" evidence="3">
    <location>
        <begin position="3"/>
        <end position="27"/>
    </location>
</feature>
<dbReference type="SUPFAM" id="SSF57802">
    <property type="entry name" value="Rubredoxin-like"/>
    <property type="match status" value="1"/>
</dbReference>
<dbReference type="Pfam" id="PF21349">
    <property type="entry name" value="RUBY_RBDX"/>
    <property type="match status" value="1"/>
</dbReference>
<dbReference type="Gene3D" id="2.20.28.10">
    <property type="match status" value="1"/>
</dbReference>
<comment type="caution">
    <text evidence="4">The sequence shown here is derived from an EMBL/GenBank/DDBJ whole genome shotgun (WGS) entry which is preliminary data.</text>
</comment>
<accession>A0AAW8YKS7</accession>
<name>A0AAW8YKS7_PEDAC</name>
<protein>
    <recommendedName>
        <fullName evidence="3">Rubrerythrin rubredoxin-like domain-containing protein</fullName>
    </recommendedName>
</protein>
<organism evidence="4 5">
    <name type="scientific">Pediococcus acidilactici</name>
    <dbReference type="NCBI Taxonomy" id="1254"/>
    <lineage>
        <taxon>Bacteria</taxon>
        <taxon>Bacillati</taxon>
        <taxon>Bacillota</taxon>
        <taxon>Bacilli</taxon>
        <taxon>Lactobacillales</taxon>
        <taxon>Lactobacillaceae</taxon>
        <taxon>Pediococcus</taxon>
        <taxon>Pediococcus acidilactici group</taxon>
    </lineage>
</organism>
<dbReference type="RefSeq" id="WP_317052077.1">
    <property type="nucleotide sequence ID" value="NZ_CP140878.1"/>
</dbReference>
<evidence type="ECO:0000256" key="2">
    <source>
        <dbReference type="SAM" id="Phobius"/>
    </source>
</evidence>
<reference evidence="4" key="1">
    <citation type="journal article" date="2023" name="PeerJ">
        <title>Selection and evaluation of lactic acid bacteria from chicken feces in Thailand as potential probiotics.</title>
        <authorList>
            <person name="Khurajog B."/>
            <person name="Disastra Y."/>
            <person name="Lawwyne L.D."/>
            <person name="Sirichokchatchawan W."/>
            <person name="Niyomtham W."/>
            <person name="Yindee J."/>
            <person name="Hampson D.J."/>
            <person name="Prapasarakul N."/>
        </authorList>
    </citation>
    <scope>NUCLEOTIDE SEQUENCE</scope>
    <source>
        <strain evidence="4">BF14</strain>
    </source>
</reference>
<dbReference type="AlphaFoldDB" id="A0AAW8YKS7"/>
<evidence type="ECO:0000313" key="4">
    <source>
        <dbReference type="EMBL" id="MDV2911063.1"/>
    </source>
</evidence>
<sequence length="76" mass="8409">MKYRCNNCNFIFEGTPSNCPNCGAKIAYNVKQSNRLQKADSFSKGMQSFGDGLNSCGCALMLLPIVIVLLWMAFSF</sequence>
<evidence type="ECO:0000259" key="3">
    <source>
        <dbReference type="Pfam" id="PF21349"/>
    </source>
</evidence>
<keyword evidence="2" id="KW-0472">Membrane</keyword>
<keyword evidence="2" id="KW-1133">Transmembrane helix</keyword>
<gene>
    <name evidence="4" type="ORF">R0H03_04175</name>
</gene>
<comment type="cofactor">
    <cofactor evidence="1">
        <name>Fe(3+)</name>
        <dbReference type="ChEBI" id="CHEBI:29034"/>
    </cofactor>
</comment>
<proteinExistence type="predicted"/>
<dbReference type="EMBL" id="JAWJAX010000003">
    <property type="protein sequence ID" value="MDV2911063.1"/>
    <property type="molecule type" value="Genomic_DNA"/>
</dbReference>
<feature type="transmembrane region" description="Helical" evidence="2">
    <location>
        <begin position="52"/>
        <end position="74"/>
    </location>
</feature>
<dbReference type="Proteomes" id="UP001280415">
    <property type="component" value="Unassembled WGS sequence"/>
</dbReference>
<keyword evidence="2" id="KW-0812">Transmembrane</keyword>
<evidence type="ECO:0000256" key="1">
    <source>
        <dbReference type="ARBA" id="ARBA00001965"/>
    </source>
</evidence>
<dbReference type="InterPro" id="IPR048574">
    <property type="entry name" value="RUBY_RBDX"/>
</dbReference>
<evidence type="ECO:0000313" key="5">
    <source>
        <dbReference type="Proteomes" id="UP001280415"/>
    </source>
</evidence>